<evidence type="ECO:0000256" key="1">
    <source>
        <dbReference type="SAM" id="MobiDB-lite"/>
    </source>
</evidence>
<feature type="compositionally biased region" description="Basic and acidic residues" evidence="1">
    <location>
        <begin position="1556"/>
        <end position="1575"/>
    </location>
</feature>
<dbReference type="InterPro" id="IPR050302">
    <property type="entry name" value="Rab_GAP_TBC_domain"/>
</dbReference>
<dbReference type="Pfam" id="PF00566">
    <property type="entry name" value="RabGAP-TBC"/>
    <property type="match status" value="1"/>
</dbReference>
<feature type="compositionally biased region" description="Basic and acidic residues" evidence="1">
    <location>
        <begin position="899"/>
        <end position="913"/>
    </location>
</feature>
<keyword evidence="4" id="KW-1185">Reference proteome</keyword>
<feature type="region of interest" description="Disordered" evidence="1">
    <location>
        <begin position="894"/>
        <end position="913"/>
    </location>
</feature>
<dbReference type="Gene3D" id="1.10.472.80">
    <property type="entry name" value="Ypt/Rab-GAP domain of gyp1p, domain 3"/>
    <property type="match status" value="1"/>
</dbReference>
<reference evidence="3" key="1">
    <citation type="submission" date="2022-07" db="EMBL/GenBank/DDBJ databases">
        <title>Phylogenomic reconstructions and comparative analyses of Kickxellomycotina fungi.</title>
        <authorList>
            <person name="Reynolds N.K."/>
            <person name="Stajich J.E."/>
            <person name="Barry K."/>
            <person name="Grigoriev I.V."/>
            <person name="Crous P."/>
            <person name="Smith M.E."/>
        </authorList>
    </citation>
    <scope>NUCLEOTIDE SEQUENCE</scope>
    <source>
        <strain evidence="3">RSA 861</strain>
    </source>
</reference>
<dbReference type="EMBL" id="JANBPT010000240">
    <property type="protein sequence ID" value="KAJ1925085.1"/>
    <property type="molecule type" value="Genomic_DNA"/>
</dbReference>
<feature type="compositionally biased region" description="Low complexity" evidence="1">
    <location>
        <begin position="1396"/>
        <end position="1411"/>
    </location>
</feature>
<dbReference type="InterPro" id="IPR004182">
    <property type="entry name" value="GRAM"/>
</dbReference>
<evidence type="ECO:0000313" key="4">
    <source>
        <dbReference type="Proteomes" id="UP001150569"/>
    </source>
</evidence>
<feature type="region of interest" description="Disordered" evidence="1">
    <location>
        <begin position="1373"/>
        <end position="1439"/>
    </location>
</feature>
<feature type="compositionally biased region" description="Low complexity" evidence="1">
    <location>
        <begin position="1231"/>
        <end position="1249"/>
    </location>
</feature>
<sequence>MFIQPTPGEAGPLWQDVTATDDVAQQRNLTYERNLFSNVLATIQNVLDTRQPPYRIVYRTPAGTTPERLLVLAVANGQEEIEKDWKWMQEQVLKVLGILDSPEEKENFVTTKVRFLVSSTRADNDQDDDEEENALDPKAVEAVRAFRQLFTMPPTEQLVNYYACGYSRSLIIRQGWLYISENYLCFYAYLLGHETKLCIELKDVERLEKEKSMRGVLSDAIKVVTKDQTEYFFSNFFHRDETYDLLVQLTNLAMARVLKNAAAEYHNHQQRQHETYAHVNPAIALAEKSLVHREAGPPRALPTIVSDLPGAPATAAPAGPTVTIDESLRAPAAAAPSPGAGRLRLQKDLDEQRRDRSFQHRFAIFDEERVLDTMAGTVFSLSTLDETYHGTVYISTSFLAFESADHKGCRFAIPLLAIRRVERNASTDQLRPGFYLAVTLWHKMVLQFRIRRTQEVCDRWCVLLRDQLKEFLPLMSQLRPFLRQCPSEALLLGKLETFQARCLGATFGYPGLPKLQRERAKVRLWKEYLEAHGRNLTTVRLAEFNRLVRIGLPHALRGEIWELCAGALYLRFFRAGEYEALLNANHHRPGPYAVEIEKDLNRSLPEYPAYQTTEGIDALRRVLNAYSWKDPELGYCQAMNIVASALLIHLDEEQAFWILSVLCDRLLPGYYSTSMYGASLDQAIFEHLVAKTMPSLDAHFKAHDIQLAVACLPWFLTLFINSMPLTFAFRVLDCFFLEGPKVLFQVGLAVLKVTGGQLLEAQDDGEFMHVLKDYFATLDESVHPESENPQTRQLTRFHQLLWVAYRDFPFVTAESIDELRRTHQLKIVHTVESFTKRTQLRNLPSTGRFTKTELSLLYDRFYSALYYEHSLSSQPMAARTNSVPRVGPAAPLLIDMGTDLDRPGLDRRTSETRLRDRSRMDYRTFKRLMASLAPWAKVEAGPANPHLAGYGTRPTDRRSAASVTATPSPRLPTTSVDQPPGSPVPAADTSSPVPSTASRRIPSRRDAGDWFLSRLFNVLWHRAQRSATSATQPAASPSLTPAAAVVAEDHEGSPSSSLLLSPVPTTRTASRTTGNGNGASLPESPDADPERAAVATRDDMVLSLADVVEQLGYLLHLDMPSLMDFFFDLHDVRGCKHLSREDVYQVSESLLFLFRDQADDAHLDAVSKFLQRAIQYAEQGRFDMKVGRYISEEYGDKYAEDNIRMFGPSSPSAGADGSPLSPLIRLAGDASSTTTTTEPPTEEASPQTPTRHHHHPDGTPLTTTERLTHTIDEEKSALLGSHPDFALSLSAFRMLILADEFLEAYFDHGFFDTFAATPGGLSGLLGNPAPLPNQRAPTASQVGRDLINSLWSGSTKLAESVGKRMVDGIQHRRRRVDTGGVGAGDGAELQPVTSPTTAGAETGESGGIETTRPLLTLDRVPSSSSNGAQVATGKDHGEPILSANSMAMLSSLAGATTPPSADRPDDPPTGNNASAGPPSPATDIMDEVERLLSEVGHDDDLSDNGAPVDPVDLVLNSDGEFNLSDDDDDDDEKGDRKANAQAEKSKAGGRSASPERPFDIEDVERLLREEGDLDD</sequence>
<gene>
    <name evidence="3" type="primary">GYP2_1</name>
    <name evidence="3" type="ORF">IWQ60_004797</name>
</gene>
<dbReference type="PANTHER" id="PTHR47219:SF20">
    <property type="entry name" value="TBC1 DOMAIN FAMILY MEMBER 2B"/>
    <property type="match status" value="1"/>
</dbReference>
<dbReference type="SMART" id="SM00568">
    <property type="entry name" value="GRAM"/>
    <property type="match status" value="2"/>
</dbReference>
<feature type="compositionally biased region" description="Polar residues" evidence="1">
    <location>
        <begin position="961"/>
        <end position="977"/>
    </location>
</feature>
<dbReference type="PROSITE" id="PS50086">
    <property type="entry name" value="TBC_RABGAP"/>
    <property type="match status" value="1"/>
</dbReference>
<proteinExistence type="predicted"/>
<dbReference type="GO" id="GO:0005096">
    <property type="term" value="F:GTPase activator activity"/>
    <property type="evidence" value="ECO:0007669"/>
    <property type="project" value="TreeGrafter"/>
</dbReference>
<feature type="compositionally biased region" description="Polar residues" evidence="1">
    <location>
        <begin position="1065"/>
        <end position="1074"/>
    </location>
</feature>
<feature type="region of interest" description="Disordered" evidence="1">
    <location>
        <begin position="1230"/>
        <end position="1263"/>
    </location>
</feature>
<name>A0A9W8A867_9FUNG</name>
<dbReference type="Pfam" id="PF02893">
    <property type="entry name" value="GRAM"/>
    <property type="match status" value="2"/>
</dbReference>
<feature type="compositionally biased region" description="Basic and acidic residues" evidence="1">
    <location>
        <begin position="1487"/>
        <end position="1499"/>
    </location>
</feature>
<dbReference type="InterPro" id="IPR011993">
    <property type="entry name" value="PH-like_dom_sf"/>
</dbReference>
<dbReference type="SUPFAM" id="SSF47923">
    <property type="entry name" value="Ypt/Rab-GAP domain of gyp1p"/>
    <property type="match status" value="2"/>
</dbReference>
<dbReference type="PANTHER" id="PTHR47219">
    <property type="entry name" value="RAB GTPASE-ACTIVATING PROTEIN 1-LIKE"/>
    <property type="match status" value="1"/>
</dbReference>
<dbReference type="OrthoDB" id="17687at2759"/>
<dbReference type="Gene3D" id="1.10.8.270">
    <property type="entry name" value="putative rabgap domain of human tbc1 domain family member 14 like domains"/>
    <property type="match status" value="1"/>
</dbReference>
<feature type="compositionally biased region" description="Acidic residues" evidence="1">
    <location>
        <begin position="1523"/>
        <end position="1532"/>
    </location>
</feature>
<dbReference type="InterPro" id="IPR035969">
    <property type="entry name" value="Rab-GAP_TBC_sf"/>
</dbReference>
<dbReference type="FunFam" id="1.10.8.270:FF:000026">
    <property type="entry name" value="TBC (Tre-2/Bub2/Cdc16) domain family"/>
    <property type="match status" value="1"/>
</dbReference>
<feature type="region of interest" description="Disordered" evidence="1">
    <location>
        <begin position="943"/>
        <end position="1001"/>
    </location>
</feature>
<dbReference type="FunFam" id="2.30.29.30:FF:000013">
    <property type="entry name" value="Putative TBC1 domain family member 8B"/>
    <property type="match status" value="1"/>
</dbReference>
<comment type="caution">
    <text evidence="3">The sequence shown here is derived from an EMBL/GenBank/DDBJ whole genome shotgun (WGS) entry which is preliminary data.</text>
</comment>
<feature type="domain" description="Rab-GAP TBC" evidence="2">
    <location>
        <begin position="551"/>
        <end position="739"/>
    </location>
</feature>
<protein>
    <submittedName>
        <fullName evidence="3">GTPase activating protein (GAP)</fullName>
    </submittedName>
</protein>
<dbReference type="Gene3D" id="1.10.10.750">
    <property type="entry name" value="Ypt/Rab-GAP domain of gyp1p, domain 1"/>
    <property type="match status" value="1"/>
</dbReference>
<feature type="compositionally biased region" description="Low complexity" evidence="1">
    <location>
        <begin position="1053"/>
        <end position="1064"/>
    </location>
</feature>
<feature type="compositionally biased region" description="Polar residues" evidence="1">
    <location>
        <begin position="988"/>
        <end position="998"/>
    </location>
</feature>
<evidence type="ECO:0000259" key="2">
    <source>
        <dbReference type="PROSITE" id="PS50086"/>
    </source>
</evidence>
<accession>A0A9W8A867</accession>
<feature type="region of interest" description="Disordered" evidence="1">
    <location>
        <begin position="1028"/>
        <end position="1092"/>
    </location>
</feature>
<dbReference type="InterPro" id="IPR000195">
    <property type="entry name" value="Rab-GAP-TBC_dom"/>
</dbReference>
<feature type="compositionally biased region" description="Basic and acidic residues" evidence="1">
    <location>
        <begin position="1533"/>
        <end position="1546"/>
    </location>
</feature>
<dbReference type="GO" id="GO:0031267">
    <property type="term" value="F:small GTPase binding"/>
    <property type="evidence" value="ECO:0007669"/>
    <property type="project" value="TreeGrafter"/>
</dbReference>
<feature type="compositionally biased region" description="Low complexity" evidence="1">
    <location>
        <begin position="1028"/>
        <end position="1046"/>
    </location>
</feature>
<dbReference type="Gene3D" id="2.30.29.30">
    <property type="entry name" value="Pleckstrin-homology domain (PH domain)/Phosphotyrosine-binding domain (PTB)"/>
    <property type="match status" value="2"/>
</dbReference>
<feature type="region of interest" description="Disordered" evidence="1">
    <location>
        <begin position="1453"/>
        <end position="1575"/>
    </location>
</feature>
<dbReference type="Proteomes" id="UP001150569">
    <property type="component" value="Unassembled WGS sequence"/>
</dbReference>
<evidence type="ECO:0000313" key="3">
    <source>
        <dbReference type="EMBL" id="KAJ1925085.1"/>
    </source>
</evidence>
<dbReference type="SMART" id="SM00164">
    <property type="entry name" value="TBC"/>
    <property type="match status" value="1"/>
</dbReference>
<organism evidence="3 4">
    <name type="scientific">Tieghemiomyces parasiticus</name>
    <dbReference type="NCBI Taxonomy" id="78921"/>
    <lineage>
        <taxon>Eukaryota</taxon>
        <taxon>Fungi</taxon>
        <taxon>Fungi incertae sedis</taxon>
        <taxon>Zoopagomycota</taxon>
        <taxon>Kickxellomycotina</taxon>
        <taxon>Dimargaritomycetes</taxon>
        <taxon>Dimargaritales</taxon>
        <taxon>Dimargaritaceae</taxon>
        <taxon>Tieghemiomyces</taxon>
    </lineage>
</organism>